<evidence type="ECO:0000313" key="2">
    <source>
        <dbReference type="EMBL" id="ODQ44485.1"/>
    </source>
</evidence>
<dbReference type="GeneID" id="30176783"/>
<feature type="region of interest" description="Disordered" evidence="1">
    <location>
        <begin position="105"/>
        <end position="125"/>
    </location>
</feature>
<feature type="region of interest" description="Disordered" evidence="1">
    <location>
        <begin position="1"/>
        <end position="24"/>
    </location>
</feature>
<evidence type="ECO:0000313" key="3">
    <source>
        <dbReference type="Proteomes" id="UP000094455"/>
    </source>
</evidence>
<accession>A0A1E3NEC2</accession>
<proteinExistence type="predicted"/>
<protein>
    <submittedName>
        <fullName evidence="2">Uncharacterized protein</fullName>
    </submittedName>
</protein>
<evidence type="ECO:0000256" key="1">
    <source>
        <dbReference type="SAM" id="MobiDB-lite"/>
    </source>
</evidence>
<dbReference type="OrthoDB" id="4010849at2759"/>
<dbReference type="EMBL" id="KV454007">
    <property type="protein sequence ID" value="ODQ44485.1"/>
    <property type="molecule type" value="Genomic_DNA"/>
</dbReference>
<reference evidence="2 3" key="1">
    <citation type="journal article" date="2016" name="Proc. Natl. Acad. Sci. U.S.A.">
        <title>Comparative genomics of biotechnologically important yeasts.</title>
        <authorList>
            <person name="Riley R."/>
            <person name="Haridas S."/>
            <person name="Wolfe K.H."/>
            <person name="Lopes M.R."/>
            <person name="Hittinger C.T."/>
            <person name="Goeker M."/>
            <person name="Salamov A.A."/>
            <person name="Wisecaver J.H."/>
            <person name="Long T.M."/>
            <person name="Calvey C.H."/>
            <person name="Aerts A.L."/>
            <person name="Barry K.W."/>
            <person name="Choi C."/>
            <person name="Clum A."/>
            <person name="Coughlan A.Y."/>
            <person name="Deshpande S."/>
            <person name="Douglass A.P."/>
            <person name="Hanson S.J."/>
            <person name="Klenk H.-P."/>
            <person name="LaButti K.M."/>
            <person name="Lapidus A."/>
            <person name="Lindquist E.A."/>
            <person name="Lipzen A.M."/>
            <person name="Meier-Kolthoff J.P."/>
            <person name="Ohm R.A."/>
            <person name="Otillar R.P."/>
            <person name="Pangilinan J.L."/>
            <person name="Peng Y."/>
            <person name="Rokas A."/>
            <person name="Rosa C.A."/>
            <person name="Scheuner C."/>
            <person name="Sibirny A.A."/>
            <person name="Slot J.C."/>
            <person name="Stielow J.B."/>
            <person name="Sun H."/>
            <person name="Kurtzman C.P."/>
            <person name="Blackwell M."/>
            <person name="Grigoriev I.V."/>
            <person name="Jeffries T.W."/>
        </authorList>
    </citation>
    <scope>NUCLEOTIDE SEQUENCE [LARGE SCALE GENOMIC DNA]</scope>
    <source>
        <strain evidence="2 3">NRRL Y-2026</strain>
    </source>
</reference>
<dbReference type="RefSeq" id="XP_019015598.1">
    <property type="nucleotide sequence ID" value="XM_019160096.1"/>
</dbReference>
<organism evidence="2 3">
    <name type="scientific">Pichia membranifaciens NRRL Y-2026</name>
    <dbReference type="NCBI Taxonomy" id="763406"/>
    <lineage>
        <taxon>Eukaryota</taxon>
        <taxon>Fungi</taxon>
        <taxon>Dikarya</taxon>
        <taxon>Ascomycota</taxon>
        <taxon>Saccharomycotina</taxon>
        <taxon>Pichiomycetes</taxon>
        <taxon>Pichiales</taxon>
        <taxon>Pichiaceae</taxon>
        <taxon>Pichia</taxon>
    </lineage>
</organism>
<sequence length="125" mass="14614">MVASSNAVHKHAHKPSTQVLTRKQKDKIIRRFQNEMAQKEKDFQNSVENEVKLLRMKFNNRLNKILRKFWDVKLEDVLNVEREISGNTPLTLFHVIAQLESLKKSNDNAAVEGDRNTEKPDYNKV</sequence>
<name>A0A1E3NEC2_9ASCO</name>
<gene>
    <name evidence="2" type="ORF">PICMEDRAFT_13677</name>
</gene>
<dbReference type="AlphaFoldDB" id="A0A1E3NEC2"/>
<dbReference type="Proteomes" id="UP000094455">
    <property type="component" value="Unassembled WGS sequence"/>
</dbReference>
<keyword evidence="3" id="KW-1185">Reference proteome</keyword>